<gene>
    <name evidence="2" type="ORF">J2S42_002468</name>
</gene>
<reference evidence="2 3" key="1">
    <citation type="submission" date="2023-07" db="EMBL/GenBank/DDBJ databases">
        <title>Sequencing the genomes of 1000 actinobacteria strains.</title>
        <authorList>
            <person name="Klenk H.-P."/>
        </authorList>
    </citation>
    <scope>NUCLEOTIDE SEQUENCE [LARGE SCALE GENOMIC DNA]</scope>
    <source>
        <strain evidence="2 3">DSM 44709</strain>
    </source>
</reference>
<proteinExistence type="predicted"/>
<dbReference type="AlphaFoldDB" id="A0AAE3VXY2"/>
<feature type="compositionally biased region" description="Polar residues" evidence="1">
    <location>
        <begin position="1"/>
        <end position="10"/>
    </location>
</feature>
<dbReference type="EMBL" id="JAUSUZ010000001">
    <property type="protein sequence ID" value="MDQ0365799.1"/>
    <property type="molecule type" value="Genomic_DNA"/>
</dbReference>
<evidence type="ECO:0000313" key="3">
    <source>
        <dbReference type="Proteomes" id="UP001240236"/>
    </source>
</evidence>
<organism evidence="2 3">
    <name type="scientific">Catenuloplanes indicus</name>
    <dbReference type="NCBI Taxonomy" id="137267"/>
    <lineage>
        <taxon>Bacteria</taxon>
        <taxon>Bacillati</taxon>
        <taxon>Actinomycetota</taxon>
        <taxon>Actinomycetes</taxon>
        <taxon>Micromonosporales</taxon>
        <taxon>Micromonosporaceae</taxon>
        <taxon>Catenuloplanes</taxon>
    </lineage>
</organism>
<evidence type="ECO:0000256" key="1">
    <source>
        <dbReference type="SAM" id="MobiDB-lite"/>
    </source>
</evidence>
<accession>A0AAE3VXY2</accession>
<evidence type="ECO:0000313" key="2">
    <source>
        <dbReference type="EMBL" id="MDQ0365799.1"/>
    </source>
</evidence>
<sequence length="34" mass="3650">MTAEVQSLATTDLEGAERAAMAAARADVRESRDR</sequence>
<protein>
    <submittedName>
        <fullName evidence="2">Uncharacterized protein</fullName>
    </submittedName>
</protein>
<keyword evidence="3" id="KW-1185">Reference proteome</keyword>
<name>A0AAE3VXY2_9ACTN</name>
<dbReference type="Proteomes" id="UP001240236">
    <property type="component" value="Unassembled WGS sequence"/>
</dbReference>
<comment type="caution">
    <text evidence="2">The sequence shown here is derived from an EMBL/GenBank/DDBJ whole genome shotgun (WGS) entry which is preliminary data.</text>
</comment>
<feature type="region of interest" description="Disordered" evidence="1">
    <location>
        <begin position="1"/>
        <end position="34"/>
    </location>
</feature>